<feature type="domain" description="Non-haem dioxygenase N-terminal" evidence="3">
    <location>
        <begin position="49"/>
        <end position="86"/>
    </location>
</feature>
<keyword evidence="4" id="KW-0223">Dioxygenase</keyword>
<dbReference type="Gene3D" id="2.60.120.330">
    <property type="entry name" value="B-lactam Antibiotic, Isopenicillin N Synthase, Chain"/>
    <property type="match status" value="1"/>
</dbReference>
<keyword evidence="1" id="KW-0479">Metal-binding</keyword>
<dbReference type="InterPro" id="IPR050295">
    <property type="entry name" value="Plant_2OG-oxidoreductases"/>
</dbReference>
<accession>A0A438HKG0</accession>
<evidence type="ECO:0000256" key="2">
    <source>
        <dbReference type="ARBA" id="ARBA00023004"/>
    </source>
</evidence>
<dbReference type="SUPFAM" id="SSF51197">
    <property type="entry name" value="Clavaminate synthase-like"/>
    <property type="match status" value="1"/>
</dbReference>
<evidence type="ECO:0000313" key="4">
    <source>
        <dbReference type="EMBL" id="RVW84926.1"/>
    </source>
</evidence>
<keyword evidence="2" id="KW-0408">Iron</keyword>
<dbReference type="Pfam" id="PF14226">
    <property type="entry name" value="DIOX_N"/>
    <property type="match status" value="1"/>
</dbReference>
<protein>
    <submittedName>
        <fullName evidence="4">Putative 2-oxoglutarate-dependent dioxygenase JRG21</fullName>
    </submittedName>
</protein>
<dbReference type="AlphaFoldDB" id="A0A438HKG0"/>
<dbReference type="Proteomes" id="UP000288805">
    <property type="component" value="Unassembled WGS sequence"/>
</dbReference>
<gene>
    <name evidence="4" type="primary">JRG21</name>
    <name evidence="4" type="ORF">CK203_039520</name>
</gene>
<name>A0A438HKG0_VITVI</name>
<evidence type="ECO:0000256" key="1">
    <source>
        <dbReference type="ARBA" id="ARBA00022723"/>
    </source>
</evidence>
<sequence>MMNCLQSWPEPIVRVQSLSDSGIHVLPDRYIRHPSDRPSFTPISTHANIPVIDLHSLLAARDARLRQATLDRISGACREWGFFQVAKQVYANSPATYEGYGSRLGVEKGAKLDWSDYFFLNYLPESARDENKWPTTPESCSLQHVGLVLGEADEL</sequence>
<evidence type="ECO:0000313" key="5">
    <source>
        <dbReference type="Proteomes" id="UP000288805"/>
    </source>
</evidence>
<dbReference type="EMBL" id="QGNW01000209">
    <property type="protein sequence ID" value="RVW84926.1"/>
    <property type="molecule type" value="Genomic_DNA"/>
</dbReference>
<comment type="caution">
    <text evidence="4">The sequence shown here is derived from an EMBL/GenBank/DDBJ whole genome shotgun (WGS) entry which is preliminary data.</text>
</comment>
<dbReference type="InterPro" id="IPR026992">
    <property type="entry name" value="DIOX_N"/>
</dbReference>
<keyword evidence="4" id="KW-0560">Oxidoreductase</keyword>
<proteinExistence type="predicted"/>
<dbReference type="InterPro" id="IPR027443">
    <property type="entry name" value="IPNS-like_sf"/>
</dbReference>
<reference evidence="4 5" key="1">
    <citation type="journal article" date="2018" name="PLoS Genet.">
        <title>Population sequencing reveals clonal diversity and ancestral inbreeding in the grapevine cultivar Chardonnay.</title>
        <authorList>
            <person name="Roach M.J."/>
            <person name="Johnson D.L."/>
            <person name="Bohlmann J."/>
            <person name="van Vuuren H.J."/>
            <person name="Jones S.J."/>
            <person name="Pretorius I.S."/>
            <person name="Schmidt S.A."/>
            <person name="Borneman A.R."/>
        </authorList>
    </citation>
    <scope>NUCLEOTIDE SEQUENCE [LARGE SCALE GENOMIC DNA]</scope>
    <source>
        <strain evidence="5">cv. Chardonnay</strain>
        <tissue evidence="4">Leaf</tissue>
    </source>
</reference>
<evidence type="ECO:0000259" key="3">
    <source>
        <dbReference type="Pfam" id="PF14226"/>
    </source>
</evidence>
<dbReference type="GO" id="GO:0051213">
    <property type="term" value="F:dioxygenase activity"/>
    <property type="evidence" value="ECO:0007669"/>
    <property type="project" value="UniProtKB-KW"/>
</dbReference>
<organism evidence="4 5">
    <name type="scientific">Vitis vinifera</name>
    <name type="common">Grape</name>
    <dbReference type="NCBI Taxonomy" id="29760"/>
    <lineage>
        <taxon>Eukaryota</taxon>
        <taxon>Viridiplantae</taxon>
        <taxon>Streptophyta</taxon>
        <taxon>Embryophyta</taxon>
        <taxon>Tracheophyta</taxon>
        <taxon>Spermatophyta</taxon>
        <taxon>Magnoliopsida</taxon>
        <taxon>eudicotyledons</taxon>
        <taxon>Gunneridae</taxon>
        <taxon>Pentapetalae</taxon>
        <taxon>rosids</taxon>
        <taxon>Vitales</taxon>
        <taxon>Vitaceae</taxon>
        <taxon>Viteae</taxon>
        <taxon>Vitis</taxon>
    </lineage>
</organism>
<dbReference type="PANTHER" id="PTHR47991">
    <property type="entry name" value="OXOGLUTARATE/IRON-DEPENDENT DIOXYGENASE"/>
    <property type="match status" value="1"/>
</dbReference>
<dbReference type="GO" id="GO:0046872">
    <property type="term" value="F:metal ion binding"/>
    <property type="evidence" value="ECO:0007669"/>
    <property type="project" value="UniProtKB-KW"/>
</dbReference>